<dbReference type="Proteomes" id="UP001140817">
    <property type="component" value="Unassembled WGS sequence"/>
</dbReference>
<accession>A0A9X2MB67</accession>
<evidence type="ECO:0000313" key="1">
    <source>
        <dbReference type="EMBL" id="MCR1822627.1"/>
    </source>
</evidence>
<dbReference type="AlphaFoldDB" id="A0A9X2MB67"/>
<keyword evidence="2" id="KW-1185">Reference proteome</keyword>
<dbReference type="EMBL" id="JANKBY010000068">
    <property type="protein sequence ID" value="MCR1822627.1"/>
    <property type="molecule type" value="Genomic_DNA"/>
</dbReference>
<organism evidence="1 2">
    <name type="scientific">Terrisporobacter muris</name>
    <dbReference type="NCBI Taxonomy" id="2963284"/>
    <lineage>
        <taxon>Bacteria</taxon>
        <taxon>Bacillati</taxon>
        <taxon>Bacillota</taxon>
        <taxon>Clostridia</taxon>
        <taxon>Peptostreptococcales</taxon>
        <taxon>Peptostreptococcaceae</taxon>
        <taxon>Terrisporobacter</taxon>
    </lineage>
</organism>
<protein>
    <submittedName>
        <fullName evidence="1">Uncharacterized protein</fullName>
    </submittedName>
</protein>
<proteinExistence type="predicted"/>
<comment type="caution">
    <text evidence="1">The sequence shown here is derived from an EMBL/GenBank/DDBJ whole genome shotgun (WGS) entry which is preliminary data.</text>
</comment>
<reference evidence="1" key="1">
    <citation type="submission" date="2022-07" db="EMBL/GenBank/DDBJ databases">
        <title>Enhanced cultured diversity of the mouse gut microbiota enables custom-made synthetic communities.</title>
        <authorList>
            <person name="Afrizal A."/>
        </authorList>
    </citation>
    <scope>NUCLEOTIDE SEQUENCE</scope>
    <source>
        <strain evidence="1">DSM 29186</strain>
    </source>
</reference>
<dbReference type="RefSeq" id="WP_257560336.1">
    <property type="nucleotide sequence ID" value="NZ_JANKBY010000068.1"/>
</dbReference>
<name>A0A9X2MB67_9FIRM</name>
<gene>
    <name evidence="1" type="ORF">NSA58_07500</name>
</gene>
<evidence type="ECO:0000313" key="2">
    <source>
        <dbReference type="Proteomes" id="UP001140817"/>
    </source>
</evidence>
<sequence>MAKYRYIYLDFWKDPKVTEEMSAEDRYAMLYLLSNPYTTQIGIYAVTKRQIAFDLGYSTESVSAILERFEKLHKLIKYNADTREIAIRNWGKYNLIKGGKPILDCINSELPKVKDKSLIKYVAEGIPNETIKETFLRYVDDTPTIGGQKENKKQNKNENKNKNNNTIENDVVVVDKIKSYFDLSEEEVLKIHNAFKETNKDLDYLEEKLIITKNTDCKSIVGFLIKAIQEDYKPHKNNVSAFIPKVRTRFHNINSRIDKYSPDELERIVKENQDSKFKRTTIYDTYLRAIEHGLDSLSGEPVKKMVIDYARENNLEIPS</sequence>